<dbReference type="InterPro" id="IPR004147">
    <property type="entry name" value="ABC1_dom"/>
</dbReference>
<evidence type="ECO:0000256" key="6">
    <source>
        <dbReference type="SAM" id="MobiDB-lite"/>
    </source>
</evidence>
<dbReference type="GO" id="GO:0005524">
    <property type="term" value="F:ATP binding"/>
    <property type="evidence" value="ECO:0007669"/>
    <property type="project" value="UniProtKB-KW"/>
</dbReference>
<dbReference type="InterPro" id="IPR011009">
    <property type="entry name" value="Kinase-like_dom_sf"/>
</dbReference>
<dbReference type="OrthoDB" id="201153at2759"/>
<evidence type="ECO:0000256" key="2">
    <source>
        <dbReference type="ARBA" id="ARBA00009670"/>
    </source>
</evidence>
<proteinExistence type="inferred from homology"/>
<dbReference type="InterPro" id="IPR051409">
    <property type="entry name" value="Atypical_kinase_ADCK"/>
</dbReference>
<dbReference type="PANTHER" id="PTHR43851">
    <property type="match status" value="1"/>
</dbReference>
<evidence type="ECO:0000259" key="7">
    <source>
        <dbReference type="Pfam" id="PF03109"/>
    </source>
</evidence>
<evidence type="ECO:0000313" key="9">
    <source>
        <dbReference type="Proteomes" id="UP000838412"/>
    </source>
</evidence>
<keyword evidence="9" id="KW-1185">Reference proteome</keyword>
<dbReference type="Pfam" id="PF03109">
    <property type="entry name" value="ABC1"/>
    <property type="match status" value="1"/>
</dbReference>
<dbReference type="GO" id="GO:0006744">
    <property type="term" value="P:ubiquinone biosynthetic process"/>
    <property type="evidence" value="ECO:0007669"/>
    <property type="project" value="TreeGrafter"/>
</dbReference>
<reference evidence="8" key="1">
    <citation type="submission" date="2022-01" db="EMBL/GenBank/DDBJ databases">
        <authorList>
            <person name="Braso-Vives M."/>
        </authorList>
    </citation>
    <scope>NUCLEOTIDE SEQUENCE</scope>
</reference>
<dbReference type="PANTHER" id="PTHR43851:SF3">
    <property type="entry name" value="COENZYME Q8"/>
    <property type="match status" value="1"/>
</dbReference>
<feature type="region of interest" description="Disordered" evidence="6">
    <location>
        <begin position="93"/>
        <end position="126"/>
    </location>
</feature>
<comment type="pathway">
    <text evidence="1">Cofactor biosynthesis; ubiquinone biosynthesis.</text>
</comment>
<dbReference type="Proteomes" id="UP000838412">
    <property type="component" value="Chromosome 4"/>
</dbReference>
<comment type="similarity">
    <text evidence="2">Belongs to the protein kinase superfamily. ADCK protein kinase family.</text>
</comment>
<evidence type="ECO:0000256" key="3">
    <source>
        <dbReference type="ARBA" id="ARBA00022679"/>
    </source>
</evidence>
<sequence length="629" mass="69624">MSKDIMMVLEGLGKVGQALGSSQRVYVRQVWSTCSLQQLLHEARGQVDGAMGMARSTQEGVKSTIRRTMDNISETSGLGEHVNINAAAADFDTASAPPTTEPATDTGTANGTGNFHSTTINKNGSANFTQQTRGFHYDATTPPVTADVLKKSEQKKEKKPKLSAIRPKVAPKFFKSVARQTLSDQAKARAVPASRISRLVSYGGLAAGLGAGALAEVTRRGLGMSDNKGGIALLDSSPFLTQANAERIVDTLCRVRGAALKLGQMLSIQDNSMMNPQLQRIFERVRQSADFMPLWQLEKVLVKELGADWRDKVSSFEEKPFAAASIGQVHRAKLHDGREVAMKIQYPGVAKGINSDIDNLMSVLSVANVLPEGLYVDKLVDVARKELSWEVDYVREAEMTRTFGELLKGDPIFYVPEVITELSTPQVLTTELIDGMTLDQVTEIDEDTKNEICLAIIRLCMMEVFEWKLMQTDPNWSNFFYNPVQGKINLLDFGATRKFEDHFVDKYIKVIQGAAMGDREQVLNFSRELGFLTGYESKAFEKAHVDAVMILGEPFQSAEPFDFGTQDTTMRIHQLLPVMLRDRLAPPPEQTYSLHRKMAGGFLLCSKLKAKLSCKSLFDDIYEGYKFST</sequence>
<keyword evidence="4" id="KW-0547">Nucleotide-binding</keyword>
<dbReference type="AlphaFoldDB" id="A0A8J9ZVB9"/>
<feature type="compositionally biased region" description="Polar residues" evidence="6">
    <location>
        <begin position="115"/>
        <end position="126"/>
    </location>
</feature>
<gene>
    <name evidence="8" type="primary">COQ8A</name>
    <name evidence="8" type="ORF">BLAG_LOCUS17185</name>
</gene>
<organism evidence="8 9">
    <name type="scientific">Branchiostoma lanceolatum</name>
    <name type="common">Common lancelet</name>
    <name type="synonym">Amphioxus lanceolatum</name>
    <dbReference type="NCBI Taxonomy" id="7740"/>
    <lineage>
        <taxon>Eukaryota</taxon>
        <taxon>Metazoa</taxon>
        <taxon>Chordata</taxon>
        <taxon>Cephalochordata</taxon>
        <taxon>Leptocardii</taxon>
        <taxon>Amphioxiformes</taxon>
        <taxon>Branchiostomatidae</taxon>
        <taxon>Branchiostoma</taxon>
    </lineage>
</organism>
<dbReference type="EMBL" id="OV696689">
    <property type="protein sequence ID" value="CAH1261893.1"/>
    <property type="molecule type" value="Genomic_DNA"/>
</dbReference>
<dbReference type="GO" id="GO:0016740">
    <property type="term" value="F:transferase activity"/>
    <property type="evidence" value="ECO:0007669"/>
    <property type="project" value="UniProtKB-KW"/>
</dbReference>
<name>A0A8J9ZVB9_BRALA</name>
<protein>
    <submittedName>
        <fullName evidence="8">COQ8A protein</fullName>
    </submittedName>
</protein>
<dbReference type="SUPFAM" id="SSF56112">
    <property type="entry name" value="Protein kinase-like (PK-like)"/>
    <property type="match status" value="1"/>
</dbReference>
<evidence type="ECO:0000256" key="5">
    <source>
        <dbReference type="ARBA" id="ARBA00022840"/>
    </source>
</evidence>
<feature type="domain" description="ABC1 atypical kinase-like" evidence="7">
    <location>
        <begin position="285"/>
        <end position="524"/>
    </location>
</feature>
<feature type="compositionally biased region" description="Low complexity" evidence="6">
    <location>
        <begin position="93"/>
        <end position="114"/>
    </location>
</feature>
<evidence type="ECO:0000256" key="1">
    <source>
        <dbReference type="ARBA" id="ARBA00004749"/>
    </source>
</evidence>
<evidence type="ECO:0000256" key="4">
    <source>
        <dbReference type="ARBA" id="ARBA00022741"/>
    </source>
</evidence>
<keyword evidence="3" id="KW-0808">Transferase</keyword>
<dbReference type="InterPro" id="IPR034646">
    <property type="entry name" value="ADCK3_dom"/>
</dbReference>
<dbReference type="CDD" id="cd13970">
    <property type="entry name" value="ABC1_ADCK3"/>
    <property type="match status" value="1"/>
</dbReference>
<accession>A0A8J9ZVB9</accession>
<evidence type="ECO:0000313" key="8">
    <source>
        <dbReference type="EMBL" id="CAH1261893.1"/>
    </source>
</evidence>
<keyword evidence="5" id="KW-0067">ATP-binding</keyword>